<gene>
    <name evidence="1" type="ORF">RCO7_00190</name>
</gene>
<name>A0A1E1KHK9_9HELO</name>
<proteinExistence type="predicted"/>
<protein>
    <recommendedName>
        <fullName evidence="3">Phosphatidylethanolamine-binding protein</fullName>
    </recommendedName>
</protein>
<evidence type="ECO:0000313" key="2">
    <source>
        <dbReference type="Proteomes" id="UP000178129"/>
    </source>
</evidence>
<dbReference type="AlphaFoldDB" id="A0A1E1KHK9"/>
<dbReference type="Gene3D" id="3.90.280.10">
    <property type="entry name" value="PEBP-like"/>
    <property type="match status" value="1"/>
</dbReference>
<comment type="caution">
    <text evidence="1">The sequence shown here is derived from an EMBL/GenBank/DDBJ whole genome shotgun (WGS) entry which is preliminary data.</text>
</comment>
<dbReference type="Proteomes" id="UP000178129">
    <property type="component" value="Unassembled WGS sequence"/>
</dbReference>
<reference evidence="2" key="1">
    <citation type="submission" date="2016-03" db="EMBL/GenBank/DDBJ databases">
        <authorList>
            <person name="Ploux O."/>
        </authorList>
    </citation>
    <scope>NUCLEOTIDE SEQUENCE [LARGE SCALE GENOMIC DNA]</scope>
    <source>
        <strain evidence="2">UK7</strain>
    </source>
</reference>
<dbReference type="EMBL" id="FJUW01000013">
    <property type="protein sequence ID" value="CZS97543.1"/>
    <property type="molecule type" value="Genomic_DNA"/>
</dbReference>
<dbReference type="STRING" id="914237.A0A1E1KHK9"/>
<dbReference type="SUPFAM" id="SSF49777">
    <property type="entry name" value="PEBP-like"/>
    <property type="match status" value="1"/>
</dbReference>
<accession>A0A1E1KHK9</accession>
<evidence type="ECO:0008006" key="3">
    <source>
        <dbReference type="Google" id="ProtNLM"/>
    </source>
</evidence>
<organism evidence="1 2">
    <name type="scientific">Rhynchosporium graminicola</name>
    <dbReference type="NCBI Taxonomy" id="2792576"/>
    <lineage>
        <taxon>Eukaryota</taxon>
        <taxon>Fungi</taxon>
        <taxon>Dikarya</taxon>
        <taxon>Ascomycota</taxon>
        <taxon>Pezizomycotina</taxon>
        <taxon>Leotiomycetes</taxon>
        <taxon>Helotiales</taxon>
        <taxon>Ploettnerulaceae</taxon>
        <taxon>Rhynchosporium</taxon>
    </lineage>
</organism>
<dbReference type="InterPro" id="IPR036610">
    <property type="entry name" value="PEBP-like_sf"/>
</dbReference>
<sequence>MSLESYSQQLVSTLSKVGLSPGSTPLLPDSFKLSKVVSGLQPSKGAPGTIATEQTLASKPALTEYLGPGPKDDSTSHRYLFLLFRKPGNLSWSKSDVGGEEFFDRRSFKAAEWVAEHGLELVSVNWMLGAGDGWKGIAPGHAKEL</sequence>
<dbReference type="Pfam" id="PF01161">
    <property type="entry name" value="PBP"/>
    <property type="match status" value="1"/>
</dbReference>
<dbReference type="InParanoid" id="A0A1E1KHK9"/>
<evidence type="ECO:0000313" key="1">
    <source>
        <dbReference type="EMBL" id="CZS97543.1"/>
    </source>
</evidence>
<keyword evidence="2" id="KW-1185">Reference proteome</keyword>
<dbReference type="InterPro" id="IPR008914">
    <property type="entry name" value="PEBP"/>
</dbReference>